<dbReference type="AlphaFoldDB" id="A0A6G1KN28"/>
<dbReference type="GO" id="GO:0003677">
    <property type="term" value="F:DNA binding"/>
    <property type="evidence" value="ECO:0007669"/>
    <property type="project" value="UniProtKB-KW"/>
</dbReference>
<accession>A0A6G1KN28</accession>
<protein>
    <recommendedName>
        <fullName evidence="8">Zn(2)-C6 fungal-type domain-containing protein</fullName>
    </recommendedName>
</protein>
<keyword evidence="6" id="KW-0539">Nucleus</keyword>
<dbReference type="PANTHER" id="PTHR36206:SF16">
    <property type="entry name" value="TRANSCRIPTION FACTOR DOMAIN-CONTAINING PROTEIN-RELATED"/>
    <property type="match status" value="1"/>
</dbReference>
<gene>
    <name evidence="9" type="ORF">K504DRAFT_424718</name>
</gene>
<dbReference type="PROSITE" id="PS00463">
    <property type="entry name" value="ZN2_CY6_FUNGAL_1"/>
    <property type="match status" value="1"/>
</dbReference>
<evidence type="ECO:0000256" key="4">
    <source>
        <dbReference type="ARBA" id="ARBA00023125"/>
    </source>
</evidence>
<dbReference type="EMBL" id="MU005765">
    <property type="protein sequence ID" value="KAF2713801.1"/>
    <property type="molecule type" value="Genomic_DNA"/>
</dbReference>
<keyword evidence="5" id="KW-0804">Transcription</keyword>
<keyword evidence="7" id="KW-0175">Coiled coil</keyword>
<evidence type="ECO:0000256" key="6">
    <source>
        <dbReference type="ARBA" id="ARBA00023242"/>
    </source>
</evidence>
<dbReference type="GO" id="GO:0000981">
    <property type="term" value="F:DNA-binding transcription factor activity, RNA polymerase II-specific"/>
    <property type="evidence" value="ECO:0007669"/>
    <property type="project" value="InterPro"/>
</dbReference>
<dbReference type="SMART" id="SM00066">
    <property type="entry name" value="GAL4"/>
    <property type="match status" value="1"/>
</dbReference>
<feature type="coiled-coil region" evidence="7">
    <location>
        <begin position="299"/>
        <end position="326"/>
    </location>
</feature>
<evidence type="ECO:0000313" key="10">
    <source>
        <dbReference type="Proteomes" id="UP000799428"/>
    </source>
</evidence>
<evidence type="ECO:0000256" key="3">
    <source>
        <dbReference type="ARBA" id="ARBA00023015"/>
    </source>
</evidence>
<keyword evidence="4" id="KW-0238">DNA-binding</keyword>
<evidence type="ECO:0000259" key="8">
    <source>
        <dbReference type="PROSITE" id="PS50048"/>
    </source>
</evidence>
<dbReference type="Gene3D" id="4.10.240.10">
    <property type="entry name" value="Zn(2)-C6 fungal-type DNA-binding domain"/>
    <property type="match status" value="1"/>
</dbReference>
<dbReference type="PANTHER" id="PTHR36206">
    <property type="entry name" value="ASPERCRYPTIN BIOSYNTHESIS CLUSTER-SPECIFIC TRANSCRIPTION REGULATOR ATNN-RELATED"/>
    <property type="match status" value="1"/>
</dbReference>
<dbReference type="OrthoDB" id="3172332at2759"/>
<dbReference type="InterPro" id="IPR021858">
    <property type="entry name" value="Fun_TF"/>
</dbReference>
<dbReference type="Pfam" id="PF11951">
    <property type="entry name" value="Fungal_trans_2"/>
    <property type="match status" value="1"/>
</dbReference>
<dbReference type="Pfam" id="PF00172">
    <property type="entry name" value="Zn_clus"/>
    <property type="match status" value="1"/>
</dbReference>
<evidence type="ECO:0000256" key="1">
    <source>
        <dbReference type="ARBA" id="ARBA00022723"/>
    </source>
</evidence>
<keyword evidence="3" id="KW-0805">Transcription regulation</keyword>
<dbReference type="InterPro" id="IPR036864">
    <property type="entry name" value="Zn2-C6_fun-type_DNA-bd_sf"/>
</dbReference>
<proteinExistence type="predicted"/>
<evidence type="ECO:0000256" key="5">
    <source>
        <dbReference type="ARBA" id="ARBA00023163"/>
    </source>
</evidence>
<evidence type="ECO:0000256" key="7">
    <source>
        <dbReference type="SAM" id="Coils"/>
    </source>
</evidence>
<organism evidence="9 10">
    <name type="scientific">Pleomassaria siparia CBS 279.74</name>
    <dbReference type="NCBI Taxonomy" id="1314801"/>
    <lineage>
        <taxon>Eukaryota</taxon>
        <taxon>Fungi</taxon>
        <taxon>Dikarya</taxon>
        <taxon>Ascomycota</taxon>
        <taxon>Pezizomycotina</taxon>
        <taxon>Dothideomycetes</taxon>
        <taxon>Pleosporomycetidae</taxon>
        <taxon>Pleosporales</taxon>
        <taxon>Pleomassariaceae</taxon>
        <taxon>Pleomassaria</taxon>
    </lineage>
</organism>
<dbReference type="SUPFAM" id="SSF57701">
    <property type="entry name" value="Zn2/Cys6 DNA-binding domain"/>
    <property type="match status" value="1"/>
</dbReference>
<keyword evidence="10" id="KW-1185">Reference proteome</keyword>
<dbReference type="CDD" id="cd00067">
    <property type="entry name" value="GAL4"/>
    <property type="match status" value="1"/>
</dbReference>
<feature type="domain" description="Zn(2)-C6 fungal-type" evidence="8">
    <location>
        <begin position="24"/>
        <end position="52"/>
    </location>
</feature>
<dbReference type="Proteomes" id="UP000799428">
    <property type="component" value="Unassembled WGS sequence"/>
</dbReference>
<name>A0A6G1KN28_9PLEO</name>
<sequence>MKTSTQTKKIRTISHTRRPRVRTGCRTCKIRKIKCDEERPACRKCVSTGRGCDGYGIWSVPESGRSLGPISTTVGPLTSRLETQLVNTSPLSNLKGPRDIKEQAYLEWFKYSTIVKLPGAFRSGFWDKCLLQTSSSEPAIMHAILALSSAHKRRTLHSGLEIIELPPDPQERFMLRHYSKAITHLQPHLSAKDAASARVALVTCLVFVSLEYLRGHYKAGQLHLQNGLKLLRASRSESQSIAETEVLLLSPRPESIDEWIIDSYARLQAQSDIFGKRSRQVHFVLPTSPSAQTFHFQTAGQARRHLERLIEEIIFLKEEYVAVNGRHSIQPVLPRMLEKQRSLQEHLSTWLKRCELSPHNSPTAHRERTENFAYLLLGIYHITASIMASCVFQHEESIFDAHTPAFVSLISQAIEINRIVTLGSQNYSMPGQAEMSTSITDIGCIPPLFFTAIKCRHHRIRMQAIKFLGQFQHKEGIWDAKLTVSIAREVIRIEEGDFYQGFEAVDDSHLPLEKLEERDLTTLPVLPEERRFHVVEVVLPDATNTRFKIICRKRLADRTEAAFAREYDATLRCWIDGADEKDRQKTDGEGD</sequence>
<keyword evidence="1" id="KW-0479">Metal-binding</keyword>
<evidence type="ECO:0000256" key="2">
    <source>
        <dbReference type="ARBA" id="ARBA00022833"/>
    </source>
</evidence>
<dbReference type="InterPro" id="IPR001138">
    <property type="entry name" value="Zn2Cys6_DnaBD"/>
</dbReference>
<dbReference type="GO" id="GO:0008270">
    <property type="term" value="F:zinc ion binding"/>
    <property type="evidence" value="ECO:0007669"/>
    <property type="project" value="InterPro"/>
</dbReference>
<keyword evidence="2" id="KW-0862">Zinc</keyword>
<dbReference type="PROSITE" id="PS50048">
    <property type="entry name" value="ZN2_CY6_FUNGAL_2"/>
    <property type="match status" value="1"/>
</dbReference>
<reference evidence="9" key="1">
    <citation type="journal article" date="2020" name="Stud. Mycol.">
        <title>101 Dothideomycetes genomes: a test case for predicting lifestyles and emergence of pathogens.</title>
        <authorList>
            <person name="Haridas S."/>
            <person name="Albert R."/>
            <person name="Binder M."/>
            <person name="Bloem J."/>
            <person name="Labutti K."/>
            <person name="Salamov A."/>
            <person name="Andreopoulos B."/>
            <person name="Baker S."/>
            <person name="Barry K."/>
            <person name="Bills G."/>
            <person name="Bluhm B."/>
            <person name="Cannon C."/>
            <person name="Castanera R."/>
            <person name="Culley D."/>
            <person name="Daum C."/>
            <person name="Ezra D."/>
            <person name="Gonzalez J."/>
            <person name="Henrissat B."/>
            <person name="Kuo A."/>
            <person name="Liang C."/>
            <person name="Lipzen A."/>
            <person name="Lutzoni F."/>
            <person name="Magnuson J."/>
            <person name="Mondo S."/>
            <person name="Nolan M."/>
            <person name="Ohm R."/>
            <person name="Pangilinan J."/>
            <person name="Park H.-J."/>
            <person name="Ramirez L."/>
            <person name="Alfaro M."/>
            <person name="Sun H."/>
            <person name="Tritt A."/>
            <person name="Yoshinaga Y."/>
            <person name="Zwiers L.-H."/>
            <person name="Turgeon B."/>
            <person name="Goodwin S."/>
            <person name="Spatafora J."/>
            <person name="Crous P."/>
            <person name="Grigoriev I."/>
        </authorList>
    </citation>
    <scope>NUCLEOTIDE SEQUENCE</scope>
    <source>
        <strain evidence="9">CBS 279.74</strain>
    </source>
</reference>
<evidence type="ECO:0000313" key="9">
    <source>
        <dbReference type="EMBL" id="KAF2713801.1"/>
    </source>
</evidence>
<dbReference type="InterPro" id="IPR052360">
    <property type="entry name" value="Transcr_Regulatory_Proteins"/>
</dbReference>